<dbReference type="SUPFAM" id="SSF48452">
    <property type="entry name" value="TPR-like"/>
    <property type="match status" value="1"/>
</dbReference>
<name>A0ABR8S9L3_9BURK</name>
<dbReference type="SUPFAM" id="SSF52540">
    <property type="entry name" value="P-loop containing nucleoside triphosphate hydrolases"/>
    <property type="match status" value="1"/>
</dbReference>
<keyword evidence="2" id="KW-1185">Reference proteome</keyword>
<dbReference type="InterPro" id="IPR027417">
    <property type="entry name" value="P-loop_NTPase"/>
</dbReference>
<dbReference type="InterPro" id="IPR011990">
    <property type="entry name" value="TPR-like_helical_dom_sf"/>
</dbReference>
<gene>
    <name evidence="1" type="ORF">H9646_06660</name>
</gene>
<dbReference type="Gene3D" id="3.40.50.300">
    <property type="entry name" value="P-loop containing nucleotide triphosphate hydrolases"/>
    <property type="match status" value="1"/>
</dbReference>
<comment type="caution">
    <text evidence="1">The sequence shown here is derived from an EMBL/GenBank/DDBJ whole genome shotgun (WGS) entry which is preliminary data.</text>
</comment>
<organism evidence="1 2">
    <name type="scientific">Comamonas avium</name>
    <dbReference type="NCBI Taxonomy" id="2762231"/>
    <lineage>
        <taxon>Bacteria</taxon>
        <taxon>Pseudomonadati</taxon>
        <taxon>Pseudomonadota</taxon>
        <taxon>Betaproteobacteria</taxon>
        <taxon>Burkholderiales</taxon>
        <taxon>Comamonadaceae</taxon>
        <taxon>Comamonas</taxon>
    </lineage>
</organism>
<dbReference type="Gene3D" id="1.25.40.10">
    <property type="entry name" value="Tetratricopeptide repeat domain"/>
    <property type="match status" value="1"/>
</dbReference>
<evidence type="ECO:0000313" key="2">
    <source>
        <dbReference type="Proteomes" id="UP000634919"/>
    </source>
</evidence>
<accession>A0ABR8S9L3</accession>
<sequence length="955" mass="104880">MTEEHAEPVCHLTKSGLQMQSESIKKRIIKSLIDEIVSIDATSLELFGHRLLELIEKKKLIHHGLNKDHRPVGYTVDTFSQSSDVIGEYSAEKTYFVNASKEYETPCFPKVANDIDHALSHGNPKKIYLIASQEEKESFRAKFLKSDHGQKYANLVEILDARELAKRIYEFSVANPSDGAFFGDFFPDFAKNLENYEYYGRIPSRCENHQSDDLVLSAVQKQFESGTGVCVLHGLSGSGKTQAAIDYVRQNVDRIGNYIWIYGDDFKKGTTLSSIKRSRGGTPFNVAGAFNSCPTLLVIDNLDWAVDESTFEELKLGLAAGGLILVTSTLNLPGQSYYVATPSLSFETAVKVLGEDISKLSELARCYVEACRFSPLILATTRSICKVNGIDKESFYKEVLEKPDLLSSQDGTSILREVLSRLDTHSQEALVMIANSTSGTHDARFLGAFITQTASINLQRLSILQSATTPGLLKVHDLICDAVRTTPDAQPVSDAIERFVAEGSGEMLTSAIRQIHLCEKQLMATHRARSTRQPDWLMYALMQAGGDARSEIAAKLHGLKITGKCSLAEVLCIVDAKEDFAYTIADNVAREAYYKQCADEYQSVIDSGVRDELKVELLHHRGKALRRSGSAAEALSSFQEILAYRSEWHAAHGQIAHLGTQKEANDQMKAAGEASMIWLVERILSGYSAVPLRVSLAAIARLRSYPKVISAISAEPEKVKQLSDVIAIAALDGLDQFYEAFLAFTSKFGYEHIDVTIALAGAMPELLTVPPESIDTKQWTSACEALSNTAQSAKSVGKAKLANRLIASATIFAQALVNAGELKPFSVRAVMKAFLAADMPDRALDICEQFAPKTKDHWLLYRKSQALLELGNTQPALDVALEALKVAKQDSKAEDRIASYYELLSKCAEAIPDISTAIAYCQDATRSGAGGKYMQQLKERLSRLKAAAAQVQPGT</sequence>
<evidence type="ECO:0000313" key="1">
    <source>
        <dbReference type="EMBL" id="MBD7960158.1"/>
    </source>
</evidence>
<dbReference type="EMBL" id="JACSQK010000003">
    <property type="protein sequence ID" value="MBD7960158.1"/>
    <property type="molecule type" value="Genomic_DNA"/>
</dbReference>
<dbReference type="Proteomes" id="UP000634919">
    <property type="component" value="Unassembled WGS sequence"/>
</dbReference>
<reference evidence="1 2" key="1">
    <citation type="submission" date="2020-08" db="EMBL/GenBank/DDBJ databases">
        <title>A Genomic Blueprint of the Chicken Gut Microbiome.</title>
        <authorList>
            <person name="Gilroy R."/>
            <person name="Ravi A."/>
            <person name="Getino M."/>
            <person name="Pursley I."/>
            <person name="Horton D.L."/>
            <person name="Alikhan N.-F."/>
            <person name="Baker D."/>
            <person name="Gharbi K."/>
            <person name="Hall N."/>
            <person name="Watson M."/>
            <person name="Adriaenssens E.M."/>
            <person name="Foster-Nyarko E."/>
            <person name="Jarju S."/>
            <person name="Secka A."/>
            <person name="Antonio M."/>
            <person name="Oren A."/>
            <person name="Chaudhuri R."/>
            <person name="La Ragione R.M."/>
            <person name="Hildebrand F."/>
            <person name="Pallen M.J."/>
        </authorList>
    </citation>
    <scope>NUCLEOTIDE SEQUENCE [LARGE SCALE GENOMIC DNA]</scope>
    <source>
        <strain evidence="1 2">Sa2CVA6</strain>
    </source>
</reference>
<proteinExistence type="predicted"/>
<protein>
    <submittedName>
        <fullName evidence="1">Tetratricopeptide repeat protein</fullName>
    </submittedName>
</protein>